<evidence type="ECO:0000313" key="2">
    <source>
        <dbReference type="EMBL" id="QDT11450.1"/>
    </source>
</evidence>
<sequence precursor="true">MSRILNLAVFAFGLVACAPNVAEAAIVVSFDLDPGTPGIQSTSSGFVGDTFDVDVVITLDNLTDSLSTYGFSVRYDTNEFDLLGGIATTRPTGWQPLLGFIPSPVSTTEDTLLADPTVGQYGEIVTIGGESPSDAGFQPTDSLFGVTSFVAATFTLAAVSESDFAIDLVANLSGASDGFLDDDLSSVTPTFQGGSIQVTAVPEPSSIALFAFAAIPVLLRRRRVNR</sequence>
<proteinExistence type="predicted"/>
<evidence type="ECO:0008006" key="4">
    <source>
        <dbReference type="Google" id="ProtNLM"/>
    </source>
</evidence>
<keyword evidence="1" id="KW-0732">Signal</keyword>
<feature type="chain" id="PRO_5021892775" description="PEP-CTERM protein-sorting domain-containing protein" evidence="1">
    <location>
        <begin position="25"/>
        <end position="226"/>
    </location>
</feature>
<accession>A0A517NWD9</accession>
<reference evidence="2 3" key="1">
    <citation type="submission" date="2019-02" db="EMBL/GenBank/DDBJ databases">
        <title>Deep-cultivation of Planctomycetes and their phenomic and genomic characterization uncovers novel biology.</title>
        <authorList>
            <person name="Wiegand S."/>
            <person name="Jogler M."/>
            <person name="Boedeker C."/>
            <person name="Pinto D."/>
            <person name="Vollmers J."/>
            <person name="Rivas-Marin E."/>
            <person name="Kohn T."/>
            <person name="Peeters S.H."/>
            <person name="Heuer A."/>
            <person name="Rast P."/>
            <person name="Oberbeckmann S."/>
            <person name="Bunk B."/>
            <person name="Jeske O."/>
            <person name="Meyerdierks A."/>
            <person name="Storesund J.E."/>
            <person name="Kallscheuer N."/>
            <person name="Luecker S."/>
            <person name="Lage O.M."/>
            <person name="Pohl T."/>
            <person name="Merkel B.J."/>
            <person name="Hornburger P."/>
            <person name="Mueller R.-W."/>
            <person name="Bruemmer F."/>
            <person name="Labrenz M."/>
            <person name="Spormann A.M."/>
            <person name="Op den Camp H."/>
            <person name="Overmann J."/>
            <person name="Amann R."/>
            <person name="Jetten M.S.M."/>
            <person name="Mascher T."/>
            <person name="Medema M.H."/>
            <person name="Devos D.P."/>
            <person name="Kaster A.-K."/>
            <person name="Ovreas L."/>
            <person name="Rohde M."/>
            <person name="Galperin M.Y."/>
            <person name="Jogler C."/>
        </authorList>
    </citation>
    <scope>NUCLEOTIDE SEQUENCE [LARGE SCALE GENOMIC DNA]</scope>
    <source>
        <strain evidence="2 3">K23_9</strain>
    </source>
</reference>
<dbReference type="NCBIfam" id="TIGR02595">
    <property type="entry name" value="PEP_CTERM"/>
    <property type="match status" value="1"/>
</dbReference>
<dbReference type="Proteomes" id="UP000319817">
    <property type="component" value="Chromosome"/>
</dbReference>
<dbReference type="OrthoDB" id="287797at2"/>
<feature type="signal peptide" evidence="1">
    <location>
        <begin position="1"/>
        <end position="24"/>
    </location>
</feature>
<protein>
    <recommendedName>
        <fullName evidence="4">PEP-CTERM protein-sorting domain-containing protein</fullName>
    </recommendedName>
</protein>
<evidence type="ECO:0000256" key="1">
    <source>
        <dbReference type="SAM" id="SignalP"/>
    </source>
</evidence>
<organism evidence="2 3">
    <name type="scientific">Stieleria marina</name>
    <dbReference type="NCBI Taxonomy" id="1930275"/>
    <lineage>
        <taxon>Bacteria</taxon>
        <taxon>Pseudomonadati</taxon>
        <taxon>Planctomycetota</taxon>
        <taxon>Planctomycetia</taxon>
        <taxon>Pirellulales</taxon>
        <taxon>Pirellulaceae</taxon>
        <taxon>Stieleria</taxon>
    </lineage>
</organism>
<dbReference type="EMBL" id="CP036526">
    <property type="protein sequence ID" value="QDT11450.1"/>
    <property type="molecule type" value="Genomic_DNA"/>
</dbReference>
<keyword evidence="3" id="KW-1185">Reference proteome</keyword>
<dbReference type="InterPro" id="IPR013424">
    <property type="entry name" value="Ice-binding_C"/>
</dbReference>
<evidence type="ECO:0000313" key="3">
    <source>
        <dbReference type="Proteomes" id="UP000319817"/>
    </source>
</evidence>
<dbReference type="PROSITE" id="PS51257">
    <property type="entry name" value="PROKAR_LIPOPROTEIN"/>
    <property type="match status" value="1"/>
</dbReference>
<dbReference type="Gene3D" id="2.60.40.680">
    <property type="match status" value="1"/>
</dbReference>
<gene>
    <name evidence="2" type="ORF">K239x_34470</name>
</gene>
<dbReference type="RefSeq" id="WP_145419284.1">
    <property type="nucleotide sequence ID" value="NZ_CP036526.1"/>
</dbReference>
<name>A0A517NWD9_9BACT</name>
<dbReference type="AlphaFoldDB" id="A0A517NWD9"/>